<dbReference type="PANTHER" id="PTHR43394:SF1">
    <property type="entry name" value="ATP-BINDING CASSETTE SUB-FAMILY B MEMBER 10, MITOCHONDRIAL"/>
    <property type="match status" value="1"/>
</dbReference>
<evidence type="ECO:0000256" key="7">
    <source>
        <dbReference type="ARBA" id="ARBA00022840"/>
    </source>
</evidence>
<dbReference type="SMART" id="SM00382">
    <property type="entry name" value="AAA"/>
    <property type="match status" value="1"/>
</dbReference>
<dbReference type="PROSITE" id="PS00211">
    <property type="entry name" value="ABC_TRANSPORTER_1"/>
    <property type="match status" value="1"/>
</dbReference>
<feature type="transmembrane region" description="Helical" evidence="11">
    <location>
        <begin position="186"/>
        <end position="203"/>
    </location>
</feature>
<protein>
    <submittedName>
        <fullName evidence="14">ATP-binding cassette subfamily B protein</fullName>
    </submittedName>
</protein>
<dbReference type="AlphaFoldDB" id="A0A542ZJY2"/>
<comment type="similarity">
    <text evidence="10">Belongs to the ABC transporter superfamily. Siderophore-Fe(3+) uptake transporter (SIUT) (TC 3.A.1.21) family.</text>
</comment>
<feature type="domain" description="ABC transporter" evidence="12">
    <location>
        <begin position="382"/>
        <end position="620"/>
    </location>
</feature>
<gene>
    <name evidence="14" type="ORF">FB474_2005</name>
</gene>
<dbReference type="PANTHER" id="PTHR43394">
    <property type="entry name" value="ATP-DEPENDENT PERMEASE MDL1, MITOCHONDRIAL"/>
    <property type="match status" value="1"/>
</dbReference>
<keyword evidence="2" id="KW-0813">Transport</keyword>
<evidence type="ECO:0000256" key="3">
    <source>
        <dbReference type="ARBA" id="ARBA00022475"/>
    </source>
</evidence>
<organism evidence="14 15">
    <name type="scientific">Oryzihumus leptocrescens</name>
    <dbReference type="NCBI Taxonomy" id="297536"/>
    <lineage>
        <taxon>Bacteria</taxon>
        <taxon>Bacillati</taxon>
        <taxon>Actinomycetota</taxon>
        <taxon>Actinomycetes</taxon>
        <taxon>Micrococcales</taxon>
        <taxon>Intrasporangiaceae</taxon>
        <taxon>Oryzihumus</taxon>
    </lineage>
</organism>
<keyword evidence="5 11" id="KW-0812">Transmembrane</keyword>
<dbReference type="InterPro" id="IPR003593">
    <property type="entry name" value="AAA+_ATPase"/>
</dbReference>
<feature type="domain" description="ABC transmembrane type-1" evidence="13">
    <location>
        <begin position="49"/>
        <end position="333"/>
    </location>
</feature>
<name>A0A542ZJY2_9MICO</name>
<reference evidence="14 15" key="1">
    <citation type="submission" date="2019-06" db="EMBL/GenBank/DDBJ databases">
        <title>Sequencing the genomes of 1000 actinobacteria strains.</title>
        <authorList>
            <person name="Klenk H.-P."/>
        </authorList>
    </citation>
    <scope>NUCLEOTIDE SEQUENCE [LARGE SCALE GENOMIC DNA]</scope>
    <source>
        <strain evidence="14 15">DSM 18082</strain>
    </source>
</reference>
<dbReference type="InterPro" id="IPR017871">
    <property type="entry name" value="ABC_transporter-like_CS"/>
</dbReference>
<evidence type="ECO:0000256" key="10">
    <source>
        <dbReference type="ARBA" id="ARBA00023455"/>
    </source>
</evidence>
<evidence type="ECO:0000256" key="1">
    <source>
        <dbReference type="ARBA" id="ARBA00004429"/>
    </source>
</evidence>
<dbReference type="SUPFAM" id="SSF52540">
    <property type="entry name" value="P-loop containing nucleoside triphosphate hydrolases"/>
    <property type="match status" value="1"/>
</dbReference>
<dbReference type="InterPro" id="IPR003439">
    <property type="entry name" value="ABC_transporter-like_ATP-bd"/>
</dbReference>
<comment type="subcellular location">
    <subcellularLocation>
        <location evidence="1">Cell inner membrane</location>
        <topology evidence="1">Multi-pass membrane protein</topology>
    </subcellularLocation>
</comment>
<dbReference type="CDD" id="cd18550">
    <property type="entry name" value="ABC_6TM_exporter_like"/>
    <property type="match status" value="1"/>
</dbReference>
<comment type="caution">
    <text evidence="14">The sequence shown here is derived from an EMBL/GenBank/DDBJ whole genome shotgun (WGS) entry which is preliminary data.</text>
</comment>
<dbReference type="InterPro" id="IPR027417">
    <property type="entry name" value="P-loop_NTPase"/>
</dbReference>
<keyword evidence="3" id="KW-1003">Cell membrane</keyword>
<dbReference type="SUPFAM" id="SSF90123">
    <property type="entry name" value="ABC transporter transmembrane region"/>
    <property type="match status" value="1"/>
</dbReference>
<dbReference type="GO" id="GO:0005524">
    <property type="term" value="F:ATP binding"/>
    <property type="evidence" value="ECO:0007669"/>
    <property type="project" value="UniProtKB-KW"/>
</dbReference>
<keyword evidence="9 11" id="KW-0472">Membrane</keyword>
<evidence type="ECO:0000256" key="6">
    <source>
        <dbReference type="ARBA" id="ARBA00022741"/>
    </source>
</evidence>
<evidence type="ECO:0000259" key="12">
    <source>
        <dbReference type="PROSITE" id="PS50893"/>
    </source>
</evidence>
<proteinExistence type="inferred from homology"/>
<evidence type="ECO:0000256" key="4">
    <source>
        <dbReference type="ARBA" id="ARBA00022519"/>
    </source>
</evidence>
<dbReference type="PROSITE" id="PS50929">
    <property type="entry name" value="ABC_TM1F"/>
    <property type="match status" value="1"/>
</dbReference>
<dbReference type="Pfam" id="PF00664">
    <property type="entry name" value="ABC_membrane"/>
    <property type="match status" value="1"/>
</dbReference>
<keyword evidence="4" id="KW-0997">Cell inner membrane</keyword>
<evidence type="ECO:0000256" key="9">
    <source>
        <dbReference type="ARBA" id="ARBA00023136"/>
    </source>
</evidence>
<evidence type="ECO:0000256" key="8">
    <source>
        <dbReference type="ARBA" id="ARBA00022989"/>
    </source>
</evidence>
<feature type="transmembrane region" description="Helical" evidence="11">
    <location>
        <begin position="83"/>
        <end position="105"/>
    </location>
</feature>
<keyword evidence="6" id="KW-0547">Nucleotide-binding</keyword>
<dbReference type="GO" id="GO:0005886">
    <property type="term" value="C:plasma membrane"/>
    <property type="evidence" value="ECO:0007669"/>
    <property type="project" value="UniProtKB-SubCell"/>
</dbReference>
<evidence type="ECO:0000313" key="15">
    <source>
        <dbReference type="Proteomes" id="UP000319514"/>
    </source>
</evidence>
<dbReference type="Proteomes" id="UP000319514">
    <property type="component" value="Unassembled WGS sequence"/>
</dbReference>
<dbReference type="Gene3D" id="3.40.50.300">
    <property type="entry name" value="P-loop containing nucleotide triphosphate hydrolases"/>
    <property type="match status" value="1"/>
</dbReference>
<evidence type="ECO:0000313" key="14">
    <source>
        <dbReference type="EMBL" id="TQL60609.1"/>
    </source>
</evidence>
<feature type="transmembrane region" description="Helical" evidence="11">
    <location>
        <begin position="159"/>
        <end position="180"/>
    </location>
</feature>
<dbReference type="EMBL" id="VFOQ01000001">
    <property type="protein sequence ID" value="TQL60609.1"/>
    <property type="molecule type" value="Genomic_DNA"/>
</dbReference>
<evidence type="ECO:0000256" key="2">
    <source>
        <dbReference type="ARBA" id="ARBA00022448"/>
    </source>
</evidence>
<dbReference type="Gene3D" id="1.20.1560.10">
    <property type="entry name" value="ABC transporter type 1, transmembrane domain"/>
    <property type="match status" value="1"/>
</dbReference>
<dbReference type="PROSITE" id="PS50893">
    <property type="entry name" value="ABC_TRANSPORTER_2"/>
    <property type="match status" value="1"/>
</dbReference>
<evidence type="ECO:0000256" key="11">
    <source>
        <dbReference type="SAM" id="Phobius"/>
    </source>
</evidence>
<dbReference type="GO" id="GO:0016887">
    <property type="term" value="F:ATP hydrolysis activity"/>
    <property type="evidence" value="ECO:0007669"/>
    <property type="project" value="InterPro"/>
</dbReference>
<dbReference type="InterPro" id="IPR011527">
    <property type="entry name" value="ABC1_TM_dom"/>
</dbReference>
<sequence length="629" mass="67158">MQSGEHMSMSGWMMMRSLTRDSSVAQRKLAPGTGKRVLGYARPYKRAIAVFLVLVVIDAALVVATPLLMGQIVDKGVIPKNSAVVVGLALVVAALAVVDGLLGLVERWYSSRIGEGLIYDLRTEVFSHVLRQPIAFFTRAQTGALVSRLNNDVIGAQQAFTSTLSGVVSNAVSLVFIVIAMATRSWLLTLLSLALLPFFLVPARMMGKKLAGLAHEQMGLNAELGTRMTERFNVAGALLVKLFGRPHTEDEQFAERAGQVRDIGVRISLNRAVFFVGLTLVASLATAMVYGVGGVMAVNGGLTVGTLLALAALLGRLYGPLTALSNVRVDVMTALVSFERVFEVLDLEPLVKEKPEPVALERRPVAVDFDHVAFGYPSADQISLASLEQVASGDRRGGETVLKDVTFHAAPGELVALVGPSGAGKTTITSLVARLYDPTAGEVRLDGVDLRDASLESVHDVVGVVTQEAHLFHDTIRANLAYARPSATEAEMVEALRAAQVWDLVSQLPEGLETVVGDRGHRLSGGEKQRLAIARLLLKSPGLVVLDEATAHLDSESEVAVQRALDTALHGRTALVIAHRLSTVRGADQILVVEAGRIVERGTHLELLAKGGLYADLYTTQFADQGSVA</sequence>
<dbReference type="InterPro" id="IPR039421">
    <property type="entry name" value="Type_1_exporter"/>
</dbReference>
<dbReference type="FunFam" id="3.40.50.300:FF:000221">
    <property type="entry name" value="Multidrug ABC transporter ATP-binding protein"/>
    <property type="match status" value="1"/>
</dbReference>
<dbReference type="GO" id="GO:0015421">
    <property type="term" value="F:ABC-type oligopeptide transporter activity"/>
    <property type="evidence" value="ECO:0007669"/>
    <property type="project" value="TreeGrafter"/>
</dbReference>
<keyword evidence="7 14" id="KW-0067">ATP-binding</keyword>
<keyword evidence="15" id="KW-1185">Reference proteome</keyword>
<accession>A0A542ZJY2</accession>
<evidence type="ECO:0000259" key="13">
    <source>
        <dbReference type="PROSITE" id="PS50929"/>
    </source>
</evidence>
<dbReference type="InterPro" id="IPR036640">
    <property type="entry name" value="ABC1_TM_sf"/>
</dbReference>
<evidence type="ECO:0000256" key="5">
    <source>
        <dbReference type="ARBA" id="ARBA00022692"/>
    </source>
</evidence>
<dbReference type="Pfam" id="PF00005">
    <property type="entry name" value="ABC_tran"/>
    <property type="match status" value="1"/>
</dbReference>
<keyword evidence="8 11" id="KW-1133">Transmembrane helix</keyword>
<feature type="transmembrane region" description="Helical" evidence="11">
    <location>
        <begin position="272"/>
        <end position="292"/>
    </location>
</feature>